<evidence type="ECO:0000256" key="2">
    <source>
        <dbReference type="SAM" id="Coils"/>
    </source>
</evidence>
<dbReference type="AlphaFoldDB" id="A0AAW6U213"/>
<proteinExistence type="inferred from homology"/>
<keyword evidence="2" id="KW-0175">Coiled coil</keyword>
<reference evidence="4" key="1">
    <citation type="submission" date="2023-05" db="EMBL/GenBank/DDBJ databases">
        <title>Anaerotaeda fermentans gen. nov., sp. nov., a novel anaerobic planctomycete of the new family within the order Sedimentisphaerales isolated from Taman Peninsula, Russia.</title>
        <authorList>
            <person name="Khomyakova M.A."/>
            <person name="Merkel A.Y."/>
            <person name="Slobodkin A.I."/>
        </authorList>
    </citation>
    <scope>NUCLEOTIDE SEQUENCE</scope>
    <source>
        <strain evidence="4">M17dextr</strain>
    </source>
</reference>
<feature type="region of interest" description="Disordered" evidence="3">
    <location>
        <begin position="436"/>
        <end position="456"/>
    </location>
</feature>
<gene>
    <name evidence="4" type="ORF">QJ522_11350</name>
</gene>
<dbReference type="Pfam" id="PF02321">
    <property type="entry name" value="OEP"/>
    <property type="match status" value="2"/>
</dbReference>
<dbReference type="Proteomes" id="UP001431776">
    <property type="component" value="Unassembled WGS sequence"/>
</dbReference>
<dbReference type="EMBL" id="JASCXX010000012">
    <property type="protein sequence ID" value="MDI6449641.1"/>
    <property type="molecule type" value="Genomic_DNA"/>
</dbReference>
<dbReference type="SUPFAM" id="SSF56954">
    <property type="entry name" value="Outer membrane efflux proteins (OEP)"/>
    <property type="match status" value="1"/>
</dbReference>
<dbReference type="GO" id="GO:0015562">
    <property type="term" value="F:efflux transmembrane transporter activity"/>
    <property type="evidence" value="ECO:0007669"/>
    <property type="project" value="InterPro"/>
</dbReference>
<dbReference type="Gene3D" id="1.20.1600.10">
    <property type="entry name" value="Outer membrane efflux proteins (OEP)"/>
    <property type="match status" value="1"/>
</dbReference>
<sequence>MCHSLYTLPVVTIFVVLTGCRATRNPPPPPPSGVSRPASVTAEAPPVSPEPTGRITLREAASLALMHNPRLGAVSMERRAAEARRLQASLPPNPELDIEVESLGGSGERSGFDAAEITISLGQLIELRGKRDKRRRVASLETELAEWDFESQRLDMLRDITQAFVAVLVAQERLSLAEQLRDLSGQAQSAVAQRVEAGKDSAVENLRADVAFSMSRIEFQNASRALTAARRNLAATWGARAASFEEAAGDFYAVTPAPSALDADEMIAANPDLARWAIEQRQRQAALDLERAKATSDITVAAGVQHFRESDDSAFMVGLALPIPLFDRNQGGIEEATANLAKARKQHLAAEIEIAAMLAEAVNGLAAAYDEVQILRADVLPRAQQAFEAAQQGYREGKFDYLYVLDTQRTFFETKVQYIDAVEACHRARVDVERLTGRPLDPSRADDERQSKGAEQ</sequence>
<organism evidence="4 5">
    <name type="scientific">Anaerobaca lacustris</name>
    <dbReference type="NCBI Taxonomy" id="3044600"/>
    <lineage>
        <taxon>Bacteria</taxon>
        <taxon>Pseudomonadati</taxon>
        <taxon>Planctomycetota</taxon>
        <taxon>Phycisphaerae</taxon>
        <taxon>Sedimentisphaerales</taxon>
        <taxon>Anaerobacaceae</taxon>
        <taxon>Anaerobaca</taxon>
    </lineage>
</organism>
<evidence type="ECO:0000313" key="5">
    <source>
        <dbReference type="Proteomes" id="UP001431776"/>
    </source>
</evidence>
<evidence type="ECO:0000256" key="1">
    <source>
        <dbReference type="ARBA" id="ARBA00007613"/>
    </source>
</evidence>
<dbReference type="InterPro" id="IPR003423">
    <property type="entry name" value="OMP_efflux"/>
</dbReference>
<accession>A0AAW6U213</accession>
<dbReference type="InterPro" id="IPR010131">
    <property type="entry name" value="MdtP/NodT-like"/>
</dbReference>
<feature type="region of interest" description="Disordered" evidence="3">
    <location>
        <begin position="24"/>
        <end position="52"/>
    </location>
</feature>
<name>A0AAW6U213_9BACT</name>
<dbReference type="PANTHER" id="PTHR30203">
    <property type="entry name" value="OUTER MEMBRANE CATION EFFLUX PROTEIN"/>
    <property type="match status" value="1"/>
</dbReference>
<comment type="caution">
    <text evidence="4">The sequence shown here is derived from an EMBL/GenBank/DDBJ whole genome shotgun (WGS) entry which is preliminary data.</text>
</comment>
<comment type="similarity">
    <text evidence="1">Belongs to the outer membrane factor (OMF) (TC 1.B.17) family.</text>
</comment>
<keyword evidence="5" id="KW-1185">Reference proteome</keyword>
<protein>
    <submittedName>
        <fullName evidence="4">TolC family protein</fullName>
    </submittedName>
</protein>
<feature type="coiled-coil region" evidence="2">
    <location>
        <begin position="333"/>
        <end position="360"/>
    </location>
</feature>
<evidence type="ECO:0000313" key="4">
    <source>
        <dbReference type="EMBL" id="MDI6449641.1"/>
    </source>
</evidence>
<dbReference type="RefSeq" id="WP_349245049.1">
    <property type="nucleotide sequence ID" value="NZ_JASCXX010000012.1"/>
</dbReference>
<dbReference type="PANTHER" id="PTHR30203:SF24">
    <property type="entry name" value="BLR4935 PROTEIN"/>
    <property type="match status" value="1"/>
</dbReference>
<evidence type="ECO:0000256" key="3">
    <source>
        <dbReference type="SAM" id="MobiDB-lite"/>
    </source>
</evidence>